<keyword evidence="2" id="KW-1185">Reference proteome</keyword>
<evidence type="ECO:0000313" key="2">
    <source>
        <dbReference type="Proteomes" id="UP001327093"/>
    </source>
</evidence>
<sequence length="128" mass="13908">MYAICGFAGRSRALSLVVPRLQARHTGRHAEGITLMRNIFRAATVGASVVTAAIGLPLLVSAPAQATTYQCLEVLRDRNYEIGPKVTGVCENAAQDWYYASMQCPRDLQILGVKPNDATFACEYAQES</sequence>
<accession>A0ABU6A493</accession>
<evidence type="ECO:0000313" key="1">
    <source>
        <dbReference type="EMBL" id="MEB3366384.1"/>
    </source>
</evidence>
<proteinExistence type="predicted"/>
<evidence type="ECO:0008006" key="3">
    <source>
        <dbReference type="Google" id="ProtNLM"/>
    </source>
</evidence>
<comment type="caution">
    <text evidence="1">The sequence shown here is derived from an EMBL/GenBank/DDBJ whole genome shotgun (WGS) entry which is preliminary data.</text>
</comment>
<reference evidence="1 2" key="1">
    <citation type="submission" date="2023-10" db="EMBL/GenBank/DDBJ databases">
        <title>Saccharopolyspora sp. nov., isolated from mangrove soil.</title>
        <authorList>
            <person name="Lu Y."/>
            <person name="Liu W."/>
        </authorList>
    </citation>
    <scope>NUCLEOTIDE SEQUENCE [LARGE SCALE GENOMIC DNA]</scope>
    <source>
        <strain evidence="1 2">S2-29</strain>
    </source>
</reference>
<protein>
    <recommendedName>
        <fullName evidence="3">Secreted protein</fullName>
    </recommendedName>
</protein>
<dbReference type="Proteomes" id="UP001327093">
    <property type="component" value="Unassembled WGS sequence"/>
</dbReference>
<name>A0ABU6A493_9PSEU</name>
<dbReference type="RefSeq" id="WP_324263961.1">
    <property type="nucleotide sequence ID" value="NZ_JAWLNX010000002.1"/>
</dbReference>
<dbReference type="EMBL" id="JAWLNX010000002">
    <property type="protein sequence ID" value="MEB3366384.1"/>
    <property type="molecule type" value="Genomic_DNA"/>
</dbReference>
<organism evidence="1 2">
    <name type="scientific">Saccharopolyspora mangrovi</name>
    <dbReference type="NCBI Taxonomy" id="3082379"/>
    <lineage>
        <taxon>Bacteria</taxon>
        <taxon>Bacillati</taxon>
        <taxon>Actinomycetota</taxon>
        <taxon>Actinomycetes</taxon>
        <taxon>Pseudonocardiales</taxon>
        <taxon>Pseudonocardiaceae</taxon>
        <taxon>Saccharopolyspora</taxon>
    </lineage>
</organism>
<gene>
    <name evidence="1" type="ORF">R4I43_03115</name>
</gene>